<dbReference type="Proteomes" id="UP001596298">
    <property type="component" value="Unassembled WGS sequence"/>
</dbReference>
<proteinExistence type="predicted"/>
<organism evidence="2 3">
    <name type="scientific">Flexivirga alba</name>
    <dbReference type="NCBI Taxonomy" id="702742"/>
    <lineage>
        <taxon>Bacteria</taxon>
        <taxon>Bacillati</taxon>
        <taxon>Actinomycetota</taxon>
        <taxon>Actinomycetes</taxon>
        <taxon>Micrococcales</taxon>
        <taxon>Dermacoccaceae</taxon>
        <taxon>Flexivirga</taxon>
    </lineage>
</organism>
<keyword evidence="3" id="KW-1185">Reference proteome</keyword>
<sequence length="76" mass="8326">MKLSVSLPEEDVAVLDEFARAAGLRSRSAALHRAVTMLRLPQLEQDYQAAWDEWAASGEHEAWDTTSADGLADAAR</sequence>
<evidence type="ECO:0000313" key="2">
    <source>
        <dbReference type="EMBL" id="MFC6707890.1"/>
    </source>
</evidence>
<comment type="caution">
    <text evidence="2">The sequence shown here is derived from an EMBL/GenBank/DDBJ whole genome shotgun (WGS) entry which is preliminary data.</text>
</comment>
<dbReference type="EMBL" id="JBHSWH010000001">
    <property type="protein sequence ID" value="MFC6707890.1"/>
    <property type="molecule type" value="Genomic_DNA"/>
</dbReference>
<name>A0ABW2AM66_9MICO</name>
<accession>A0ABW2AM66</accession>
<evidence type="ECO:0000313" key="3">
    <source>
        <dbReference type="Proteomes" id="UP001596298"/>
    </source>
</evidence>
<gene>
    <name evidence="2" type="ORF">ACFQDH_22300</name>
</gene>
<dbReference type="Pfam" id="PF01402">
    <property type="entry name" value="RHH_1"/>
    <property type="match status" value="1"/>
</dbReference>
<reference evidence="3" key="1">
    <citation type="journal article" date="2019" name="Int. J. Syst. Evol. Microbiol.">
        <title>The Global Catalogue of Microorganisms (GCM) 10K type strain sequencing project: providing services to taxonomists for standard genome sequencing and annotation.</title>
        <authorList>
            <consortium name="The Broad Institute Genomics Platform"/>
            <consortium name="The Broad Institute Genome Sequencing Center for Infectious Disease"/>
            <person name="Wu L."/>
            <person name="Ma J."/>
        </authorList>
    </citation>
    <scope>NUCLEOTIDE SEQUENCE [LARGE SCALE GENOMIC DNA]</scope>
    <source>
        <strain evidence="3">CCUG 58127</strain>
    </source>
</reference>
<evidence type="ECO:0000259" key="1">
    <source>
        <dbReference type="Pfam" id="PF01402"/>
    </source>
</evidence>
<protein>
    <submittedName>
        <fullName evidence="2">Ribbon-helix-helix domain-containing protein</fullName>
    </submittedName>
</protein>
<dbReference type="InterPro" id="IPR002145">
    <property type="entry name" value="CopG"/>
</dbReference>
<feature type="domain" description="Ribbon-helix-helix protein CopG" evidence="1">
    <location>
        <begin position="2"/>
        <end position="37"/>
    </location>
</feature>
<dbReference type="RefSeq" id="WP_382404553.1">
    <property type="nucleotide sequence ID" value="NZ_JBHSWH010000001.1"/>
</dbReference>
<dbReference type="CDD" id="cd22231">
    <property type="entry name" value="RHH_NikR_HicB-like"/>
    <property type="match status" value="1"/>
</dbReference>